<accession>A0A5E8CJB6</accession>
<dbReference type="EMBL" id="CABVLZ010000004">
    <property type="protein sequence ID" value="VVU95428.1"/>
    <property type="molecule type" value="Genomic_DNA"/>
</dbReference>
<reference evidence="1" key="1">
    <citation type="submission" date="2019-09" db="EMBL/GenBank/DDBJ databases">
        <authorList>
            <person name="Needham M D."/>
        </authorList>
    </citation>
    <scope>NUCLEOTIDE SEQUENCE</scope>
</reference>
<name>A0A5E8CJB6_9ZZZZ</name>
<protein>
    <submittedName>
        <fullName evidence="1">Uncharacterized protein</fullName>
    </submittedName>
</protein>
<gene>
    <name evidence="1" type="ORF">CPAV1605_1179</name>
</gene>
<sequence length="64" mass="7828">MEYKKRYYINYLASLPKKTNKDYKIPQECFINGKNCKICNKKSNYKKKKFCFSNKNNIERICFI</sequence>
<proteinExistence type="predicted"/>
<organism evidence="1">
    <name type="scientific">seawater metagenome</name>
    <dbReference type="NCBI Taxonomy" id="1561972"/>
    <lineage>
        <taxon>unclassified sequences</taxon>
        <taxon>metagenomes</taxon>
        <taxon>ecological metagenomes</taxon>
    </lineage>
</organism>
<dbReference type="AlphaFoldDB" id="A0A5E8CJB6"/>
<evidence type="ECO:0000313" key="1">
    <source>
        <dbReference type="EMBL" id="VVU95428.1"/>
    </source>
</evidence>